<keyword evidence="1" id="KW-0812">Transmembrane</keyword>
<dbReference type="PANTHER" id="PTHR42852:SF17">
    <property type="entry name" value="THIOREDOXIN-LIKE PROTEIN HI_1115"/>
    <property type="match status" value="1"/>
</dbReference>
<sequence length="197" mass="22256">MEKKTTQKPNKKGSWIFNIIFIGLIALILFTPIGSKLKYWTSKLMASFTPSVQKVEKREKLTDYHWLLTDNNSQSFDLSQAQGKVIFLNTWATWCPPCIAEMPALQELYNKYKNNPDVVFVFATTDPKNTVDKFMADKGYNLPVYYIQSAPPPQLASNTIPITFLIGKNGGIAIRKVGAADWSSRKVTGTIDQLLQE</sequence>
<dbReference type="GO" id="GO:0016491">
    <property type="term" value="F:oxidoreductase activity"/>
    <property type="evidence" value="ECO:0007669"/>
    <property type="project" value="InterPro"/>
</dbReference>
<gene>
    <name evidence="3" type="primary">resA_99</name>
    <name evidence="3" type="ORF">SDC9_110124</name>
</gene>
<protein>
    <submittedName>
        <fullName evidence="3">Thiol-disulfide oxidoreductase ResA</fullName>
    </submittedName>
</protein>
<feature type="transmembrane region" description="Helical" evidence="1">
    <location>
        <begin position="15"/>
        <end position="35"/>
    </location>
</feature>
<accession>A0A645BN73</accession>
<keyword evidence="1" id="KW-0472">Membrane</keyword>
<proteinExistence type="predicted"/>
<dbReference type="PROSITE" id="PS51352">
    <property type="entry name" value="THIOREDOXIN_2"/>
    <property type="match status" value="1"/>
</dbReference>
<dbReference type="AlphaFoldDB" id="A0A645BN73"/>
<dbReference type="InterPro" id="IPR050553">
    <property type="entry name" value="Thioredoxin_ResA/DsbE_sf"/>
</dbReference>
<feature type="domain" description="Thioredoxin" evidence="2">
    <location>
        <begin position="55"/>
        <end position="196"/>
    </location>
</feature>
<dbReference type="SUPFAM" id="SSF52833">
    <property type="entry name" value="Thioredoxin-like"/>
    <property type="match status" value="1"/>
</dbReference>
<comment type="caution">
    <text evidence="3">The sequence shown here is derived from an EMBL/GenBank/DDBJ whole genome shotgun (WGS) entry which is preliminary data.</text>
</comment>
<dbReference type="InterPro" id="IPR013740">
    <property type="entry name" value="Redoxin"/>
</dbReference>
<dbReference type="PANTHER" id="PTHR42852">
    <property type="entry name" value="THIOL:DISULFIDE INTERCHANGE PROTEIN DSBE"/>
    <property type="match status" value="1"/>
</dbReference>
<dbReference type="CDD" id="cd02966">
    <property type="entry name" value="TlpA_like_family"/>
    <property type="match status" value="1"/>
</dbReference>
<dbReference type="InterPro" id="IPR036249">
    <property type="entry name" value="Thioredoxin-like_sf"/>
</dbReference>
<evidence type="ECO:0000259" key="2">
    <source>
        <dbReference type="PROSITE" id="PS51352"/>
    </source>
</evidence>
<dbReference type="Pfam" id="PF08534">
    <property type="entry name" value="Redoxin"/>
    <property type="match status" value="1"/>
</dbReference>
<dbReference type="Gene3D" id="3.40.30.10">
    <property type="entry name" value="Glutaredoxin"/>
    <property type="match status" value="1"/>
</dbReference>
<organism evidence="3">
    <name type="scientific">bioreactor metagenome</name>
    <dbReference type="NCBI Taxonomy" id="1076179"/>
    <lineage>
        <taxon>unclassified sequences</taxon>
        <taxon>metagenomes</taxon>
        <taxon>ecological metagenomes</taxon>
    </lineage>
</organism>
<dbReference type="EMBL" id="VSSQ01019298">
    <property type="protein sequence ID" value="MPM63244.1"/>
    <property type="molecule type" value="Genomic_DNA"/>
</dbReference>
<dbReference type="InterPro" id="IPR013766">
    <property type="entry name" value="Thioredoxin_domain"/>
</dbReference>
<name>A0A645BN73_9ZZZZ</name>
<reference evidence="3" key="1">
    <citation type="submission" date="2019-08" db="EMBL/GenBank/DDBJ databases">
        <authorList>
            <person name="Kucharzyk K."/>
            <person name="Murdoch R.W."/>
            <person name="Higgins S."/>
            <person name="Loffler F."/>
        </authorList>
    </citation>
    <scope>NUCLEOTIDE SEQUENCE</scope>
</reference>
<keyword evidence="1" id="KW-1133">Transmembrane helix</keyword>
<evidence type="ECO:0000256" key="1">
    <source>
        <dbReference type="SAM" id="Phobius"/>
    </source>
</evidence>
<evidence type="ECO:0000313" key="3">
    <source>
        <dbReference type="EMBL" id="MPM63244.1"/>
    </source>
</evidence>